<name>A0A5C6BFL5_9BACT</name>
<dbReference type="Proteomes" id="UP000319908">
    <property type="component" value="Unassembled WGS sequence"/>
</dbReference>
<gene>
    <name evidence="2" type="ORF">Poly21_46260</name>
</gene>
<dbReference type="AlphaFoldDB" id="A0A5C6BFL5"/>
<feature type="chain" id="PRO_5022763950" evidence="1">
    <location>
        <begin position="21"/>
        <end position="222"/>
    </location>
</feature>
<dbReference type="EMBL" id="SJPU01000003">
    <property type="protein sequence ID" value="TWU10720.1"/>
    <property type="molecule type" value="Genomic_DNA"/>
</dbReference>
<proteinExistence type="predicted"/>
<evidence type="ECO:0000256" key="1">
    <source>
        <dbReference type="SAM" id="SignalP"/>
    </source>
</evidence>
<sequence>MTIRSLTLVALVMVMGSSSGCCGMKNFMFGRGARCGLCNRARAIGTAINPLAAAPAPAPTAAAAPGCRLPGCGLFGRNQAPNYAPTYAPPTAYAPAPACAPNYAPNYGNCQGGYAAPGYAAPNYAHDGCASEGYSSAMPSDCGCGVSCGGNCGSSYQGGVMYDGSGVDPYLGSGAVNGGYQGGGSMQGDGFQPRNYRANRYDDQGDRIISEDPMPSGIEYLN</sequence>
<keyword evidence="1" id="KW-0732">Signal</keyword>
<protein>
    <submittedName>
        <fullName evidence="2">Uncharacterized protein</fullName>
    </submittedName>
</protein>
<evidence type="ECO:0000313" key="3">
    <source>
        <dbReference type="Proteomes" id="UP000319908"/>
    </source>
</evidence>
<dbReference type="PROSITE" id="PS51257">
    <property type="entry name" value="PROKAR_LIPOPROTEIN"/>
    <property type="match status" value="1"/>
</dbReference>
<keyword evidence="3" id="KW-1185">Reference proteome</keyword>
<organism evidence="2 3">
    <name type="scientific">Allorhodopirellula heiligendammensis</name>
    <dbReference type="NCBI Taxonomy" id="2714739"/>
    <lineage>
        <taxon>Bacteria</taxon>
        <taxon>Pseudomonadati</taxon>
        <taxon>Planctomycetota</taxon>
        <taxon>Planctomycetia</taxon>
        <taxon>Pirellulales</taxon>
        <taxon>Pirellulaceae</taxon>
        <taxon>Allorhodopirellula</taxon>
    </lineage>
</organism>
<dbReference type="RefSeq" id="WP_302120064.1">
    <property type="nucleotide sequence ID" value="NZ_SJPU01000003.1"/>
</dbReference>
<reference evidence="2 3" key="1">
    <citation type="journal article" date="2020" name="Antonie Van Leeuwenhoek">
        <title>Rhodopirellula heiligendammensis sp. nov., Rhodopirellula pilleata sp. nov., and Rhodopirellula solitaria sp. nov. isolated from natural or artificial marine surfaces in Northern Germany and California, USA, and emended description of the genus Rhodopirellula.</title>
        <authorList>
            <person name="Kallscheuer N."/>
            <person name="Wiegand S."/>
            <person name="Jogler M."/>
            <person name="Boedeker C."/>
            <person name="Peeters S.H."/>
            <person name="Rast P."/>
            <person name="Heuer A."/>
            <person name="Jetten M.S.M."/>
            <person name="Rohde M."/>
            <person name="Jogler C."/>
        </authorList>
    </citation>
    <scope>NUCLEOTIDE SEQUENCE [LARGE SCALE GENOMIC DNA]</scope>
    <source>
        <strain evidence="2 3">Poly21</strain>
    </source>
</reference>
<comment type="caution">
    <text evidence="2">The sequence shown here is derived from an EMBL/GenBank/DDBJ whole genome shotgun (WGS) entry which is preliminary data.</text>
</comment>
<accession>A0A5C6BFL5</accession>
<feature type="signal peptide" evidence="1">
    <location>
        <begin position="1"/>
        <end position="20"/>
    </location>
</feature>
<evidence type="ECO:0000313" key="2">
    <source>
        <dbReference type="EMBL" id="TWU10720.1"/>
    </source>
</evidence>